<reference evidence="1" key="1">
    <citation type="submission" date="2014-09" db="EMBL/GenBank/DDBJ databases">
        <authorList>
            <person name="Magalhaes I.L.F."/>
            <person name="Oliveira U."/>
            <person name="Santos F.R."/>
            <person name="Vidigal T.H.D.A."/>
            <person name="Brescovit A.D."/>
            <person name="Santos A.J."/>
        </authorList>
    </citation>
    <scope>NUCLEOTIDE SEQUENCE</scope>
    <source>
        <tissue evidence="1">Shoot tissue taken approximately 20 cm above the soil surface</tissue>
    </source>
</reference>
<reference evidence="1" key="2">
    <citation type="journal article" date="2015" name="Data Brief">
        <title>Shoot transcriptome of the giant reed, Arundo donax.</title>
        <authorList>
            <person name="Barrero R.A."/>
            <person name="Guerrero F.D."/>
            <person name="Moolhuijzen P."/>
            <person name="Goolsby J.A."/>
            <person name="Tidwell J."/>
            <person name="Bellgard S.E."/>
            <person name="Bellgard M.I."/>
        </authorList>
    </citation>
    <scope>NUCLEOTIDE SEQUENCE</scope>
    <source>
        <tissue evidence="1">Shoot tissue taken approximately 20 cm above the soil surface</tissue>
    </source>
</reference>
<evidence type="ECO:0000313" key="1">
    <source>
        <dbReference type="EMBL" id="JAE39112.1"/>
    </source>
</evidence>
<organism evidence="1">
    <name type="scientific">Arundo donax</name>
    <name type="common">Giant reed</name>
    <name type="synonym">Donax arundinaceus</name>
    <dbReference type="NCBI Taxonomy" id="35708"/>
    <lineage>
        <taxon>Eukaryota</taxon>
        <taxon>Viridiplantae</taxon>
        <taxon>Streptophyta</taxon>
        <taxon>Embryophyta</taxon>
        <taxon>Tracheophyta</taxon>
        <taxon>Spermatophyta</taxon>
        <taxon>Magnoliopsida</taxon>
        <taxon>Liliopsida</taxon>
        <taxon>Poales</taxon>
        <taxon>Poaceae</taxon>
        <taxon>PACMAD clade</taxon>
        <taxon>Arundinoideae</taxon>
        <taxon>Arundineae</taxon>
        <taxon>Arundo</taxon>
    </lineage>
</organism>
<proteinExistence type="predicted"/>
<name>A0A0A9HR03_ARUDO</name>
<dbReference type="AlphaFoldDB" id="A0A0A9HR03"/>
<dbReference type="EMBL" id="GBRH01158784">
    <property type="protein sequence ID" value="JAE39112.1"/>
    <property type="molecule type" value="Transcribed_RNA"/>
</dbReference>
<accession>A0A0A9HR03</accession>
<sequence length="50" mass="5591">MFNGRDASAPRLYLHASRNLKLRHRAPRDDSILIEASSQPRTSSSTIAII</sequence>
<protein>
    <submittedName>
        <fullName evidence="1">Uncharacterized protein</fullName>
    </submittedName>
</protein>